<accession>A0AAN7MIG5</accession>
<feature type="compositionally biased region" description="Polar residues" evidence="1">
    <location>
        <begin position="180"/>
        <end position="189"/>
    </location>
</feature>
<dbReference type="Proteomes" id="UP001346149">
    <property type="component" value="Unassembled WGS sequence"/>
</dbReference>
<feature type="compositionally biased region" description="Polar residues" evidence="1">
    <location>
        <begin position="49"/>
        <end position="63"/>
    </location>
</feature>
<organism evidence="2 3">
    <name type="scientific">Trapa natans</name>
    <name type="common">Water chestnut</name>
    <dbReference type="NCBI Taxonomy" id="22666"/>
    <lineage>
        <taxon>Eukaryota</taxon>
        <taxon>Viridiplantae</taxon>
        <taxon>Streptophyta</taxon>
        <taxon>Embryophyta</taxon>
        <taxon>Tracheophyta</taxon>
        <taxon>Spermatophyta</taxon>
        <taxon>Magnoliopsida</taxon>
        <taxon>eudicotyledons</taxon>
        <taxon>Gunneridae</taxon>
        <taxon>Pentapetalae</taxon>
        <taxon>rosids</taxon>
        <taxon>malvids</taxon>
        <taxon>Myrtales</taxon>
        <taxon>Lythraceae</taxon>
        <taxon>Trapa</taxon>
    </lineage>
</organism>
<reference evidence="2 3" key="1">
    <citation type="journal article" date="2023" name="Hortic Res">
        <title>Pangenome of water caltrop reveals structural variations and asymmetric subgenome divergence after allopolyploidization.</title>
        <authorList>
            <person name="Zhang X."/>
            <person name="Chen Y."/>
            <person name="Wang L."/>
            <person name="Yuan Y."/>
            <person name="Fang M."/>
            <person name="Shi L."/>
            <person name="Lu R."/>
            <person name="Comes H.P."/>
            <person name="Ma Y."/>
            <person name="Chen Y."/>
            <person name="Huang G."/>
            <person name="Zhou Y."/>
            <person name="Zheng Z."/>
            <person name="Qiu Y."/>
        </authorList>
    </citation>
    <scope>NUCLEOTIDE SEQUENCE [LARGE SCALE GENOMIC DNA]</scope>
    <source>
        <strain evidence="2">F231</strain>
    </source>
</reference>
<feature type="compositionally biased region" description="Basic and acidic residues" evidence="1">
    <location>
        <begin position="66"/>
        <end position="77"/>
    </location>
</feature>
<evidence type="ECO:0000313" key="3">
    <source>
        <dbReference type="Proteomes" id="UP001346149"/>
    </source>
</evidence>
<dbReference type="PANTHER" id="PTHR46554:SF2">
    <property type="entry name" value="TFIIS N-TERMINAL DOMAIN-CONTAINING PROTEIN"/>
    <property type="match status" value="1"/>
</dbReference>
<keyword evidence="3" id="KW-1185">Reference proteome</keyword>
<dbReference type="AlphaFoldDB" id="A0AAN7MIG5"/>
<evidence type="ECO:0000256" key="1">
    <source>
        <dbReference type="SAM" id="MobiDB-lite"/>
    </source>
</evidence>
<evidence type="ECO:0000313" key="2">
    <source>
        <dbReference type="EMBL" id="KAK4796191.1"/>
    </source>
</evidence>
<feature type="region of interest" description="Disordered" evidence="1">
    <location>
        <begin position="48"/>
        <end position="90"/>
    </location>
</feature>
<protein>
    <submittedName>
        <fullName evidence="2">Uncharacterized protein</fullName>
    </submittedName>
</protein>
<comment type="caution">
    <text evidence="2">The sequence shown here is derived from an EMBL/GenBank/DDBJ whole genome shotgun (WGS) entry which is preliminary data.</text>
</comment>
<proteinExistence type="predicted"/>
<sequence>MLEECLLLWIIDTSWLVKKTQLSPLRSWMDWTTKGNLQTDGQYIRNHNGPMQSLEMQKPQQPVLSVKDRDSDGKKPESLMVRQSVQSTEDKVSKEVKLHHRRLDMAPVQERQLGNEQDVIRPSDQAAMQKFEATKRKLQYSYQQVEKAKKQRTVRFIELHELPKQNAAPLKNSHLRSRIQNRSWANGRR</sequence>
<gene>
    <name evidence="2" type="ORF">SAY86_028517</name>
</gene>
<name>A0AAN7MIG5_TRANT</name>
<feature type="region of interest" description="Disordered" evidence="1">
    <location>
        <begin position="165"/>
        <end position="189"/>
    </location>
</feature>
<dbReference type="PANTHER" id="PTHR46554">
    <property type="entry name" value="MEDIATOR OF RNA POLYMERASE II TRANSCRIPTION SUBUNIT 26A-RELATED"/>
    <property type="match status" value="1"/>
</dbReference>
<dbReference type="EMBL" id="JAXQNO010000006">
    <property type="protein sequence ID" value="KAK4796191.1"/>
    <property type="molecule type" value="Genomic_DNA"/>
</dbReference>